<comment type="caution">
    <text evidence="2">The sequence shown here is derived from an EMBL/GenBank/DDBJ whole genome shotgun (WGS) entry which is preliminary data.</text>
</comment>
<feature type="compositionally biased region" description="Basic residues" evidence="1">
    <location>
        <begin position="18"/>
        <end position="33"/>
    </location>
</feature>
<name>A0A834IHB3_RHYFE</name>
<protein>
    <submittedName>
        <fullName evidence="2">Uncharacterized protein</fullName>
    </submittedName>
</protein>
<dbReference type="Proteomes" id="UP000625711">
    <property type="component" value="Unassembled WGS sequence"/>
</dbReference>
<reference evidence="2" key="1">
    <citation type="submission" date="2020-08" db="EMBL/GenBank/DDBJ databases">
        <title>Genome sequencing and assembly of the red palm weevil Rhynchophorus ferrugineus.</title>
        <authorList>
            <person name="Dias G.B."/>
            <person name="Bergman C.M."/>
            <person name="Manee M."/>
        </authorList>
    </citation>
    <scope>NUCLEOTIDE SEQUENCE</scope>
    <source>
        <strain evidence="2">AA-2017</strain>
        <tissue evidence="2">Whole larva</tissue>
    </source>
</reference>
<sequence>MEERTAMMMKTTTDRGRVRGRARGKNKRTTMKSAVQRRRFAVLLFLRLGKIGMRGIMKYSAAGSIATQPERTDGIRLIG</sequence>
<evidence type="ECO:0000313" key="3">
    <source>
        <dbReference type="Proteomes" id="UP000625711"/>
    </source>
</evidence>
<feature type="region of interest" description="Disordered" evidence="1">
    <location>
        <begin position="1"/>
        <end position="33"/>
    </location>
</feature>
<accession>A0A834IHB3</accession>
<evidence type="ECO:0000313" key="2">
    <source>
        <dbReference type="EMBL" id="KAF7274032.1"/>
    </source>
</evidence>
<evidence type="ECO:0000256" key="1">
    <source>
        <dbReference type="SAM" id="MobiDB-lite"/>
    </source>
</evidence>
<keyword evidence="3" id="KW-1185">Reference proteome</keyword>
<gene>
    <name evidence="2" type="ORF">GWI33_013283</name>
</gene>
<proteinExistence type="predicted"/>
<dbReference type="AlphaFoldDB" id="A0A834IHB3"/>
<dbReference type="EMBL" id="JAACXV010013128">
    <property type="protein sequence ID" value="KAF7274032.1"/>
    <property type="molecule type" value="Genomic_DNA"/>
</dbReference>
<organism evidence="2 3">
    <name type="scientific">Rhynchophorus ferrugineus</name>
    <name type="common">Red palm weevil</name>
    <name type="synonym">Curculio ferrugineus</name>
    <dbReference type="NCBI Taxonomy" id="354439"/>
    <lineage>
        <taxon>Eukaryota</taxon>
        <taxon>Metazoa</taxon>
        <taxon>Ecdysozoa</taxon>
        <taxon>Arthropoda</taxon>
        <taxon>Hexapoda</taxon>
        <taxon>Insecta</taxon>
        <taxon>Pterygota</taxon>
        <taxon>Neoptera</taxon>
        <taxon>Endopterygota</taxon>
        <taxon>Coleoptera</taxon>
        <taxon>Polyphaga</taxon>
        <taxon>Cucujiformia</taxon>
        <taxon>Curculionidae</taxon>
        <taxon>Dryophthorinae</taxon>
        <taxon>Rhynchophorus</taxon>
    </lineage>
</organism>